<feature type="compositionally biased region" description="Basic and acidic residues" evidence="1">
    <location>
        <begin position="850"/>
        <end position="860"/>
    </location>
</feature>
<dbReference type="InterPro" id="IPR035967">
    <property type="entry name" value="SWAP/Surp_sf"/>
</dbReference>
<dbReference type="GO" id="GO:0048471">
    <property type="term" value="C:perinuclear region of cytoplasm"/>
    <property type="evidence" value="ECO:0007669"/>
    <property type="project" value="TreeGrafter"/>
</dbReference>
<dbReference type="GO" id="GO:0003723">
    <property type="term" value="F:RNA binding"/>
    <property type="evidence" value="ECO:0007669"/>
    <property type="project" value="InterPro"/>
</dbReference>
<evidence type="ECO:0000313" key="4">
    <source>
        <dbReference type="EMBL" id="VUZ39285.1"/>
    </source>
</evidence>
<dbReference type="PANTHER" id="PTHR12323:SF0">
    <property type="entry name" value="CALCIUM HOMEOSTASIS ENDOPLASMIC RETICULUM PROTEIN"/>
    <property type="match status" value="1"/>
</dbReference>
<dbReference type="SUPFAM" id="SSF109905">
    <property type="entry name" value="Surp module (SWAP domain)"/>
    <property type="match status" value="1"/>
</dbReference>
<dbReference type="Pfam" id="PF25127">
    <property type="entry name" value="DUF7819"/>
    <property type="match status" value="1"/>
</dbReference>
<dbReference type="PANTHER" id="PTHR12323">
    <property type="entry name" value="SR-RELATED CTD ASSOCIATED FACTOR 6"/>
    <property type="match status" value="1"/>
</dbReference>
<feature type="compositionally biased region" description="Gly residues" evidence="1">
    <location>
        <begin position="974"/>
        <end position="992"/>
    </location>
</feature>
<sequence length="1002" mass="112145">MPQNSMPEPPADPHRRDVIDKLAQFVARNGPEFERMTMEKQRGNLDFAFLSGGEFSDYYKHKVEEFKMTTPQQLHHPNDAMPHQQPYHHNTMPPHQQWGGPSYPNQGWNECGDNWNNPGWQYPSTQGNWGPNWGPQNGPLPPWYNSPYPSNFYPPGPYPPHQGSQLSEDDVKRSEANLKAQYDKIIGEELPLAIKQCLDRARMEAFIASAARLSFNPEEVSAAIQPIVEACTKENIARGKNFSVETMSKSDGHANLLADYLLLRVQASEASFETRLYIIYLINDLLHYLKRHPDTAHFLPPLNRIVVPIYALALDLASEEKKEKLTRVLNLWESNAYLTTDVLKNMREESDRKAFMDAWNVEQDQLYAEKVAQVEAEHKARYESLKKQHDDFADHVHKTLSAPPPMEPDSRHYGPPPPPGFHGGPPNWGPSGGYDGPPLQWHGPPPFRVGPHSGPPDRWRRDVPPNYPPDDDYYDGRRSGPPYRGGGPHRDRYRREGRFDEPLSYYEQDRSSYRNRRRFDDSDGSSDNSRPRRNSEEVQENCPPPPMKDEDLIPKVPFWQLPAGLMHPLIKAKDFEFKPLDPSKLRLLAPKPPSEQLMQAIDAFYSQPSHDRPRDQEGWERLGLYEFYRSKEEAKNGRRSGSESPRDEKDDDFGDQENGSEGSRKMAYLTAYPKSAIGQAIRTGPVALIGVPPPNLLLPKMNAQFAALAAATAINNAELKQQQQLAPPVPPTPSMMSQPPPGMIPSMPPTSSSSMSNNSQQQLVTSRPTRFTSAAVASTPPIRGNGGRRSRSRSRSYSGSRSRSRSRSRTGSDSRSSGSRSRSTSRSRTLSRSRSRSRSRSSRSRSRSPPSERRYRDRSRSPRSGNEGSITTAGYMRRNAGGGGGGDQRNNRSRGRGNNRDRGGGMGGSNFAPPPSQQQWDYEHGTLPPPHLMPLYDRRAGPLSGPMYPPYGGGGFRGNNYNASSSQSQPIGNGPRGGGPPFHGGGVGGGRGNLSRRGYQGR</sequence>
<dbReference type="InterPro" id="IPR000061">
    <property type="entry name" value="Surp"/>
</dbReference>
<feature type="compositionally biased region" description="Pro residues" evidence="1">
    <location>
        <begin position="727"/>
        <end position="748"/>
    </location>
</feature>
<dbReference type="Pfam" id="PF01805">
    <property type="entry name" value="Surp"/>
    <property type="match status" value="1"/>
</dbReference>
<feature type="compositionally biased region" description="Basic and acidic residues" evidence="1">
    <location>
        <begin position="488"/>
        <end position="512"/>
    </location>
</feature>
<dbReference type="SMART" id="SM00648">
    <property type="entry name" value="SWAP"/>
    <property type="match status" value="1"/>
</dbReference>
<evidence type="ECO:0008006" key="6">
    <source>
        <dbReference type="Google" id="ProtNLM"/>
    </source>
</evidence>
<dbReference type="Pfam" id="PF04818">
    <property type="entry name" value="CID"/>
    <property type="match status" value="1"/>
</dbReference>
<accession>A0A564XW85</accession>
<dbReference type="GO" id="GO:0006874">
    <property type="term" value="P:intracellular calcium ion homeostasis"/>
    <property type="evidence" value="ECO:0007669"/>
    <property type="project" value="TreeGrafter"/>
</dbReference>
<feature type="domain" description="SURP motif" evidence="2">
    <location>
        <begin position="18"/>
        <end position="60"/>
    </location>
</feature>
<name>A0A564XW85_HYMDI</name>
<feature type="compositionally biased region" description="Polar residues" evidence="1">
    <location>
        <begin position="757"/>
        <end position="776"/>
    </location>
</feature>
<gene>
    <name evidence="4" type="ORF">WMSIL1_LOCUS417</name>
</gene>
<dbReference type="PROSITE" id="PS50128">
    <property type="entry name" value="SURP"/>
    <property type="match status" value="1"/>
</dbReference>
<evidence type="ECO:0000256" key="1">
    <source>
        <dbReference type="SAM" id="MobiDB-lite"/>
    </source>
</evidence>
<organism evidence="4 5">
    <name type="scientific">Hymenolepis diminuta</name>
    <name type="common">Rat tapeworm</name>
    <dbReference type="NCBI Taxonomy" id="6216"/>
    <lineage>
        <taxon>Eukaryota</taxon>
        <taxon>Metazoa</taxon>
        <taxon>Spiralia</taxon>
        <taxon>Lophotrochozoa</taxon>
        <taxon>Platyhelminthes</taxon>
        <taxon>Cestoda</taxon>
        <taxon>Eucestoda</taxon>
        <taxon>Cyclophyllidea</taxon>
        <taxon>Hymenolepididae</taxon>
        <taxon>Hymenolepis</taxon>
    </lineage>
</organism>
<dbReference type="SUPFAM" id="SSF48464">
    <property type="entry name" value="ENTH/VHS domain"/>
    <property type="match status" value="1"/>
</dbReference>
<keyword evidence="5" id="KW-1185">Reference proteome</keyword>
<dbReference type="PROSITE" id="PS51391">
    <property type="entry name" value="CID"/>
    <property type="match status" value="1"/>
</dbReference>
<evidence type="ECO:0000313" key="5">
    <source>
        <dbReference type="Proteomes" id="UP000321570"/>
    </source>
</evidence>
<feature type="region of interest" description="Disordered" evidence="1">
    <location>
        <begin position="630"/>
        <end position="665"/>
    </location>
</feature>
<dbReference type="Gene3D" id="1.10.10.790">
    <property type="entry name" value="Surp module"/>
    <property type="match status" value="1"/>
</dbReference>
<feature type="region of interest" description="Disordered" evidence="1">
    <location>
        <begin position="720"/>
        <end position="1002"/>
    </location>
</feature>
<proteinExistence type="predicted"/>
<feature type="region of interest" description="Disordered" evidence="1">
    <location>
        <begin position="397"/>
        <end position="553"/>
    </location>
</feature>
<dbReference type="EMBL" id="CABIJS010000011">
    <property type="protein sequence ID" value="VUZ39285.1"/>
    <property type="molecule type" value="Genomic_DNA"/>
</dbReference>
<feature type="compositionally biased region" description="Basic and acidic residues" evidence="1">
    <location>
        <begin position="630"/>
        <end position="648"/>
    </location>
</feature>
<evidence type="ECO:0000259" key="3">
    <source>
        <dbReference type="PROSITE" id="PS51391"/>
    </source>
</evidence>
<dbReference type="GO" id="GO:0006396">
    <property type="term" value="P:RNA processing"/>
    <property type="evidence" value="ECO:0007669"/>
    <property type="project" value="InterPro"/>
</dbReference>
<dbReference type="InterPro" id="IPR008942">
    <property type="entry name" value="ENTH_VHS"/>
</dbReference>
<dbReference type="AlphaFoldDB" id="A0A564XW85"/>
<feature type="compositionally biased region" description="Low complexity" evidence="1">
    <location>
        <begin position="993"/>
        <end position="1002"/>
    </location>
</feature>
<dbReference type="InterPro" id="IPR006569">
    <property type="entry name" value="CID_dom"/>
</dbReference>
<feature type="domain" description="CID" evidence="3">
    <location>
        <begin position="212"/>
        <end position="354"/>
    </location>
</feature>
<feature type="compositionally biased region" description="Basic residues" evidence="1">
    <location>
        <begin position="823"/>
        <end position="846"/>
    </location>
</feature>
<dbReference type="Gene3D" id="1.25.40.90">
    <property type="match status" value="1"/>
</dbReference>
<evidence type="ECO:0000259" key="2">
    <source>
        <dbReference type="PROSITE" id="PS50128"/>
    </source>
</evidence>
<feature type="compositionally biased region" description="Low complexity" evidence="1">
    <location>
        <begin position="809"/>
        <end position="822"/>
    </location>
</feature>
<protein>
    <recommendedName>
        <fullName evidence="6">CID domain-containing protein</fullName>
    </recommendedName>
</protein>
<reference evidence="4 5" key="1">
    <citation type="submission" date="2019-07" db="EMBL/GenBank/DDBJ databases">
        <authorList>
            <person name="Jastrzebski P J."/>
            <person name="Paukszto L."/>
            <person name="Jastrzebski P J."/>
        </authorList>
    </citation>
    <scope>NUCLEOTIDE SEQUENCE [LARGE SCALE GENOMIC DNA]</scope>
    <source>
        <strain evidence="4 5">WMS-il1</strain>
    </source>
</reference>
<dbReference type="Proteomes" id="UP000321570">
    <property type="component" value="Unassembled WGS sequence"/>
</dbReference>
<dbReference type="InterPro" id="IPR056721">
    <property type="entry name" value="DUF7819"/>
</dbReference>